<name>A0A0A9EAK0_ARUDO</name>
<proteinExistence type="predicted"/>
<dbReference type="AlphaFoldDB" id="A0A0A9EAK0"/>
<reference evidence="2" key="2">
    <citation type="journal article" date="2015" name="Data Brief">
        <title>Shoot transcriptome of the giant reed, Arundo donax.</title>
        <authorList>
            <person name="Barrero R.A."/>
            <person name="Guerrero F.D."/>
            <person name="Moolhuijzen P."/>
            <person name="Goolsby J.A."/>
            <person name="Tidwell J."/>
            <person name="Bellgard S.E."/>
            <person name="Bellgard M.I."/>
        </authorList>
    </citation>
    <scope>NUCLEOTIDE SEQUENCE</scope>
    <source>
        <tissue evidence="2">Shoot tissue taken approximately 20 cm above the soil surface</tissue>
    </source>
</reference>
<sequence>MFRLNESQLRGRSIIYIISWCKVRNVSKSKISHTRLLLKPIQVLIRSAQPNKLSTSKIDIPTNYSFCSIPLSSNEGAMPGSDRNRVNGSKI</sequence>
<accession>A0A0A9EAK0</accession>
<protein>
    <submittedName>
        <fullName evidence="2">Uncharacterized protein</fullName>
    </submittedName>
</protein>
<evidence type="ECO:0000313" key="2">
    <source>
        <dbReference type="EMBL" id="JAD97066.1"/>
    </source>
</evidence>
<evidence type="ECO:0000256" key="1">
    <source>
        <dbReference type="SAM" id="MobiDB-lite"/>
    </source>
</evidence>
<dbReference type="EMBL" id="GBRH01200829">
    <property type="protein sequence ID" value="JAD97066.1"/>
    <property type="molecule type" value="Transcribed_RNA"/>
</dbReference>
<organism evidence="2">
    <name type="scientific">Arundo donax</name>
    <name type="common">Giant reed</name>
    <name type="synonym">Donax arundinaceus</name>
    <dbReference type="NCBI Taxonomy" id="35708"/>
    <lineage>
        <taxon>Eukaryota</taxon>
        <taxon>Viridiplantae</taxon>
        <taxon>Streptophyta</taxon>
        <taxon>Embryophyta</taxon>
        <taxon>Tracheophyta</taxon>
        <taxon>Spermatophyta</taxon>
        <taxon>Magnoliopsida</taxon>
        <taxon>Liliopsida</taxon>
        <taxon>Poales</taxon>
        <taxon>Poaceae</taxon>
        <taxon>PACMAD clade</taxon>
        <taxon>Arundinoideae</taxon>
        <taxon>Arundineae</taxon>
        <taxon>Arundo</taxon>
    </lineage>
</organism>
<feature type="region of interest" description="Disordered" evidence="1">
    <location>
        <begin position="72"/>
        <end position="91"/>
    </location>
</feature>
<reference evidence="2" key="1">
    <citation type="submission" date="2014-09" db="EMBL/GenBank/DDBJ databases">
        <authorList>
            <person name="Magalhaes I.L.F."/>
            <person name="Oliveira U."/>
            <person name="Santos F.R."/>
            <person name="Vidigal T.H.D.A."/>
            <person name="Brescovit A.D."/>
            <person name="Santos A.J."/>
        </authorList>
    </citation>
    <scope>NUCLEOTIDE SEQUENCE</scope>
    <source>
        <tissue evidence="2">Shoot tissue taken approximately 20 cm above the soil surface</tissue>
    </source>
</reference>